<evidence type="ECO:0000313" key="2">
    <source>
        <dbReference type="EMBL" id="RKO82976.1"/>
    </source>
</evidence>
<accession>A0A4P9VYV2</accession>
<proteinExistence type="predicted"/>
<reference evidence="3" key="1">
    <citation type="journal article" date="2018" name="Nat. Microbiol.">
        <title>Leveraging single-cell genomics to expand the fungal tree of life.</title>
        <authorList>
            <person name="Ahrendt S.R."/>
            <person name="Quandt C.A."/>
            <person name="Ciobanu D."/>
            <person name="Clum A."/>
            <person name="Salamov A."/>
            <person name="Andreopoulos B."/>
            <person name="Cheng J.F."/>
            <person name="Woyke T."/>
            <person name="Pelin A."/>
            <person name="Henrissat B."/>
            <person name="Reynolds N.K."/>
            <person name="Benny G.L."/>
            <person name="Smith M.E."/>
            <person name="James T.Y."/>
            <person name="Grigoriev I.V."/>
        </authorList>
    </citation>
    <scope>NUCLEOTIDE SEQUENCE [LARGE SCALE GENOMIC DNA]</scope>
</reference>
<protein>
    <submittedName>
        <fullName evidence="2">Uncharacterized protein</fullName>
    </submittedName>
</protein>
<dbReference type="Proteomes" id="UP000269721">
    <property type="component" value="Unassembled WGS sequence"/>
</dbReference>
<feature type="region of interest" description="Disordered" evidence="1">
    <location>
        <begin position="178"/>
        <end position="204"/>
    </location>
</feature>
<name>A0A4P9VYV2_9FUNG</name>
<gene>
    <name evidence="2" type="ORF">BDK51DRAFT_49497</name>
</gene>
<sequence>MDCRPRHVTATAPGDSEGPVARLNMCGLYDPDPNPNIKRRLSCFPGASLGAGSRGGWALKDPRLCSNLGIAEKCNDFALRGDCGSALLHYPAQPMLIRNLGTVGRGTSSFLPNVVNTEPSPPAAEQDPGHCSGRFDAGFWDRIGTKSHTSPGAAWCLPAARSPPGLVSGACTCPAYAAATSEPSDPPAPRKDERQLHLNLQSLN</sequence>
<dbReference type="EMBL" id="ML001832">
    <property type="protein sequence ID" value="RKO82976.1"/>
    <property type="molecule type" value="Genomic_DNA"/>
</dbReference>
<evidence type="ECO:0000256" key="1">
    <source>
        <dbReference type="SAM" id="MobiDB-lite"/>
    </source>
</evidence>
<dbReference type="AlphaFoldDB" id="A0A4P9VYV2"/>
<evidence type="ECO:0000313" key="3">
    <source>
        <dbReference type="Proteomes" id="UP000269721"/>
    </source>
</evidence>
<organism evidence="2 3">
    <name type="scientific">Blyttiomyces helicus</name>
    <dbReference type="NCBI Taxonomy" id="388810"/>
    <lineage>
        <taxon>Eukaryota</taxon>
        <taxon>Fungi</taxon>
        <taxon>Fungi incertae sedis</taxon>
        <taxon>Chytridiomycota</taxon>
        <taxon>Chytridiomycota incertae sedis</taxon>
        <taxon>Chytridiomycetes</taxon>
        <taxon>Chytridiomycetes incertae sedis</taxon>
        <taxon>Blyttiomyces</taxon>
    </lineage>
</organism>
<keyword evidence="3" id="KW-1185">Reference proteome</keyword>